<feature type="binding site" evidence="8">
    <location>
        <begin position="40"/>
        <end position="42"/>
    </location>
    <ligand>
        <name>GTP</name>
        <dbReference type="ChEBI" id="CHEBI:37565"/>
    </ligand>
</feature>
<dbReference type="GO" id="GO:0044208">
    <property type="term" value="P:'de novo' AMP biosynthetic process"/>
    <property type="evidence" value="ECO:0007669"/>
    <property type="project" value="UniProtKB-UniRule"/>
</dbReference>
<evidence type="ECO:0000256" key="7">
    <source>
        <dbReference type="ARBA" id="ARBA00023134"/>
    </source>
</evidence>
<dbReference type="Pfam" id="PF00709">
    <property type="entry name" value="Adenylsucc_synt"/>
    <property type="match status" value="1"/>
</dbReference>
<feature type="active site" description="Proton donor" evidence="8">
    <location>
        <position position="41"/>
    </location>
</feature>
<dbReference type="InterPro" id="IPR042111">
    <property type="entry name" value="Adenylosuccinate_synth_dom3"/>
</dbReference>
<keyword evidence="7 8" id="KW-0342">GTP-binding</keyword>
<dbReference type="UniPathway" id="UPA00075">
    <property type="reaction ID" value="UER00335"/>
</dbReference>
<comment type="pathway">
    <text evidence="8 10">Purine metabolism; AMP biosynthesis via de novo pathway; AMP from IMP: step 1/2.</text>
</comment>
<comment type="catalytic activity">
    <reaction evidence="8 10">
        <text>IMP + L-aspartate + GTP = N(6)-(1,2-dicarboxyethyl)-AMP + GDP + phosphate + 2 H(+)</text>
        <dbReference type="Rhea" id="RHEA:15753"/>
        <dbReference type="ChEBI" id="CHEBI:15378"/>
        <dbReference type="ChEBI" id="CHEBI:29991"/>
        <dbReference type="ChEBI" id="CHEBI:37565"/>
        <dbReference type="ChEBI" id="CHEBI:43474"/>
        <dbReference type="ChEBI" id="CHEBI:57567"/>
        <dbReference type="ChEBI" id="CHEBI:58053"/>
        <dbReference type="ChEBI" id="CHEBI:58189"/>
        <dbReference type="EC" id="6.3.4.4"/>
    </reaction>
</comment>
<dbReference type="InterPro" id="IPR033128">
    <property type="entry name" value="Adenylosuccin_syn_Lys_AS"/>
</dbReference>
<organism evidence="11 12">
    <name type="scientific">Thermosulfidibacter takaii (strain DSM 17441 / JCM 13301 / NBRC 103674 / ABI70S6)</name>
    <dbReference type="NCBI Taxonomy" id="1298851"/>
    <lineage>
        <taxon>Bacteria</taxon>
        <taxon>Pseudomonadati</taxon>
        <taxon>Thermosulfidibacterota</taxon>
        <taxon>Thermosulfidibacteria</taxon>
        <taxon>Thermosulfidibacterales</taxon>
        <taxon>Thermosulfidibacteraceae</taxon>
    </lineage>
</organism>
<gene>
    <name evidence="8 11" type="primary">purA</name>
    <name evidence="11" type="ORF">TST_0841</name>
</gene>
<dbReference type="PATRIC" id="fig|1298851.3.peg.876"/>
<comment type="subcellular location">
    <subcellularLocation>
        <location evidence="8">Cytoplasm</location>
    </subcellularLocation>
</comment>
<dbReference type="SUPFAM" id="SSF52540">
    <property type="entry name" value="P-loop containing nucleoside triphosphate hydrolases"/>
    <property type="match status" value="1"/>
</dbReference>
<dbReference type="GO" id="GO:0005737">
    <property type="term" value="C:cytoplasm"/>
    <property type="evidence" value="ECO:0007669"/>
    <property type="project" value="UniProtKB-SubCell"/>
</dbReference>
<dbReference type="RefSeq" id="WP_068549638.1">
    <property type="nucleotide sequence ID" value="NZ_AP013035.1"/>
</dbReference>
<feature type="binding site" evidence="8">
    <location>
        <position position="13"/>
    </location>
    <ligand>
        <name>Mg(2+)</name>
        <dbReference type="ChEBI" id="CHEBI:18420"/>
    </ligand>
</feature>
<dbReference type="EMBL" id="AP013035">
    <property type="protein sequence ID" value="BAT71641.1"/>
    <property type="molecule type" value="Genomic_DNA"/>
</dbReference>
<dbReference type="PANTHER" id="PTHR11846:SF0">
    <property type="entry name" value="ADENYLOSUCCINATE SYNTHETASE"/>
    <property type="match status" value="1"/>
</dbReference>
<feature type="binding site" description="in other chain" evidence="8">
    <location>
        <position position="239"/>
    </location>
    <ligand>
        <name>IMP</name>
        <dbReference type="ChEBI" id="CHEBI:58053"/>
        <note>ligand shared between dimeric partners</note>
    </ligand>
</feature>
<feature type="binding site" description="in other chain" evidence="8">
    <location>
        <position position="129"/>
    </location>
    <ligand>
        <name>IMP</name>
        <dbReference type="ChEBI" id="CHEBI:58053"/>
        <note>ligand shared between dimeric partners</note>
    </ligand>
</feature>
<comment type="subunit">
    <text evidence="1 8">Homodimer.</text>
</comment>
<feature type="active site" evidence="9">
    <location>
        <position position="140"/>
    </location>
</feature>
<proteinExistence type="inferred from homology"/>
<keyword evidence="2 8" id="KW-0436">Ligase</keyword>
<dbReference type="InterPro" id="IPR001114">
    <property type="entry name" value="Adenylosuccinate_synthetase"/>
</dbReference>
<dbReference type="FunFam" id="1.10.300.10:FF:000001">
    <property type="entry name" value="Adenylosuccinate synthetase"/>
    <property type="match status" value="1"/>
</dbReference>
<dbReference type="InterPro" id="IPR042110">
    <property type="entry name" value="Adenylosuccinate_synth_dom2"/>
</dbReference>
<dbReference type="Proteomes" id="UP000063234">
    <property type="component" value="Chromosome"/>
</dbReference>
<dbReference type="OrthoDB" id="9807553at2"/>
<dbReference type="GO" id="GO:0046040">
    <property type="term" value="P:IMP metabolic process"/>
    <property type="evidence" value="ECO:0007669"/>
    <property type="project" value="TreeGrafter"/>
</dbReference>
<dbReference type="FunFam" id="3.90.170.10:FF:000001">
    <property type="entry name" value="Adenylosuccinate synthetase"/>
    <property type="match status" value="1"/>
</dbReference>
<keyword evidence="3 8" id="KW-0479">Metal-binding</keyword>
<feature type="binding site" evidence="8">
    <location>
        <begin position="12"/>
        <end position="18"/>
    </location>
    <ligand>
        <name>GTP</name>
        <dbReference type="ChEBI" id="CHEBI:37565"/>
    </ligand>
</feature>
<feature type="binding site" description="in other chain" evidence="8">
    <location>
        <begin position="13"/>
        <end position="16"/>
    </location>
    <ligand>
        <name>IMP</name>
        <dbReference type="ChEBI" id="CHEBI:58053"/>
        <note>ligand shared between dimeric partners</note>
    </ligand>
</feature>
<feature type="binding site" evidence="8">
    <location>
        <begin position="331"/>
        <end position="333"/>
    </location>
    <ligand>
        <name>GTP</name>
        <dbReference type="ChEBI" id="CHEBI:37565"/>
    </ligand>
</feature>
<dbReference type="CDD" id="cd03108">
    <property type="entry name" value="AdSS"/>
    <property type="match status" value="1"/>
</dbReference>
<keyword evidence="8" id="KW-0963">Cytoplasm</keyword>
<evidence type="ECO:0000256" key="3">
    <source>
        <dbReference type="ARBA" id="ARBA00022723"/>
    </source>
</evidence>
<feature type="active site" description="Proton acceptor" evidence="8">
    <location>
        <position position="13"/>
    </location>
</feature>
<dbReference type="InterPro" id="IPR027417">
    <property type="entry name" value="P-loop_NTPase"/>
</dbReference>
<evidence type="ECO:0000256" key="9">
    <source>
        <dbReference type="PROSITE-ProRule" id="PRU10134"/>
    </source>
</evidence>
<dbReference type="HAMAP" id="MF_00011">
    <property type="entry name" value="Adenylosucc_synth"/>
    <property type="match status" value="1"/>
</dbReference>
<dbReference type="KEGG" id="ttk:TST_0841"/>
<protein>
    <recommendedName>
        <fullName evidence="8 10">Adenylosuccinate synthetase</fullName>
        <shortName evidence="8">AMPSase</shortName>
        <shortName evidence="8">AdSS</shortName>
        <ecNumber evidence="8 10">6.3.4.4</ecNumber>
    </recommendedName>
    <alternativeName>
        <fullName evidence="8">IMP--aspartate ligase</fullName>
    </alternativeName>
</protein>
<dbReference type="NCBIfam" id="NF010355">
    <property type="entry name" value="PRK13783.1"/>
    <property type="match status" value="1"/>
</dbReference>
<sequence>MERIAVIGAQWGDEGKGKVVDFLAKDMDVVARYSGGPNAGHTVIIGDKQYILHLIPSGILHRSCKNVMGNGMVVDPEALLTEIEDLEKAGVYIGDNLLISEAAHVIMPYHKKLDALNEKVRGKKQIGTTLRGIGPAYADKASRIGIRICELLHPEVLREKIEFNLNIKNTIIENFFGEKGFDADELYEKALGWAERIRGFVGNSVSFIKKAIKERKSILYEGAQGTMLDIDHGTYPYVTSSNPTIGGILTGLGIPKEGVEKIVGIVKAYTTRVGGGPFPTEDTGDVGNMLRDKGHEYGATTGRPRRCGWLDLVALKYAAWVNGLSHIAITKLDVLDGFGTIKVCIAYNIDGEITEEFPADPVLFSKAKPIYKELPGWSGSVRGISDVDKFPKEALQYVEFIAEQMETQILMVSTGPERSETVMFGK</sequence>
<keyword evidence="12" id="KW-1185">Reference proteome</keyword>
<keyword evidence="4 8" id="KW-0547">Nucleotide-binding</keyword>
<dbReference type="PROSITE" id="PS01266">
    <property type="entry name" value="ADENYLOSUCCIN_SYN_1"/>
    <property type="match status" value="1"/>
</dbReference>
<comment type="similarity">
    <text evidence="8 10">Belongs to the adenylosuccinate synthetase family.</text>
</comment>
<feature type="binding site" evidence="8">
    <location>
        <position position="305"/>
    </location>
    <ligand>
        <name>GTP</name>
        <dbReference type="ChEBI" id="CHEBI:37565"/>
    </ligand>
</feature>
<dbReference type="EC" id="6.3.4.4" evidence="8 10"/>
<keyword evidence="5 8" id="KW-0658">Purine biosynthesis</keyword>
<feature type="binding site" evidence="8">
    <location>
        <position position="40"/>
    </location>
    <ligand>
        <name>Mg(2+)</name>
        <dbReference type="ChEBI" id="CHEBI:18420"/>
    </ligand>
</feature>
<feature type="binding site" description="in other chain" evidence="8">
    <location>
        <begin position="38"/>
        <end position="41"/>
    </location>
    <ligand>
        <name>IMP</name>
        <dbReference type="ChEBI" id="CHEBI:58053"/>
        <note>ligand shared between dimeric partners</note>
    </ligand>
</feature>
<dbReference type="InterPro" id="IPR042109">
    <property type="entry name" value="Adenylosuccinate_synth_dom1"/>
</dbReference>
<accession>A0A0S3QTH5</accession>
<evidence type="ECO:0000313" key="12">
    <source>
        <dbReference type="Proteomes" id="UP000063234"/>
    </source>
</evidence>
<keyword evidence="6 8" id="KW-0460">Magnesium</keyword>
<feature type="binding site" evidence="8">
    <location>
        <begin position="299"/>
        <end position="305"/>
    </location>
    <ligand>
        <name>substrate</name>
    </ligand>
</feature>
<name>A0A0S3QTH5_THET7</name>
<dbReference type="NCBIfam" id="NF002223">
    <property type="entry name" value="PRK01117.1"/>
    <property type="match status" value="1"/>
</dbReference>
<evidence type="ECO:0000256" key="5">
    <source>
        <dbReference type="ARBA" id="ARBA00022755"/>
    </source>
</evidence>
<dbReference type="GO" id="GO:0000287">
    <property type="term" value="F:magnesium ion binding"/>
    <property type="evidence" value="ECO:0007669"/>
    <property type="project" value="UniProtKB-UniRule"/>
</dbReference>
<comment type="cofactor">
    <cofactor evidence="8">
        <name>Mg(2+)</name>
        <dbReference type="ChEBI" id="CHEBI:18420"/>
    </cofactor>
    <text evidence="8">Binds 1 Mg(2+) ion per subunit.</text>
</comment>
<dbReference type="STRING" id="1298851.TST_0841"/>
<dbReference type="PROSITE" id="PS00513">
    <property type="entry name" value="ADENYLOSUCCIN_SYN_2"/>
    <property type="match status" value="1"/>
</dbReference>
<dbReference type="AlphaFoldDB" id="A0A0S3QTH5"/>
<evidence type="ECO:0000256" key="10">
    <source>
        <dbReference type="RuleBase" id="RU000520"/>
    </source>
</evidence>
<dbReference type="Gene3D" id="3.40.440.10">
    <property type="entry name" value="Adenylosuccinate Synthetase, subunit A, domain 1"/>
    <property type="match status" value="1"/>
</dbReference>
<dbReference type="NCBIfam" id="TIGR00184">
    <property type="entry name" value="purA"/>
    <property type="match status" value="1"/>
</dbReference>
<evidence type="ECO:0000256" key="1">
    <source>
        <dbReference type="ARBA" id="ARBA00011738"/>
    </source>
</evidence>
<dbReference type="InterPro" id="IPR018220">
    <property type="entry name" value="Adenylosuccin_syn_GTP-bd"/>
</dbReference>
<evidence type="ECO:0000313" key="11">
    <source>
        <dbReference type="EMBL" id="BAT71641.1"/>
    </source>
</evidence>
<feature type="binding site" evidence="8">
    <location>
        <position position="143"/>
    </location>
    <ligand>
        <name>IMP</name>
        <dbReference type="ChEBI" id="CHEBI:58053"/>
        <note>ligand shared between dimeric partners</note>
    </ligand>
</feature>
<feature type="binding site" description="in other chain" evidence="8">
    <location>
        <position position="224"/>
    </location>
    <ligand>
        <name>IMP</name>
        <dbReference type="ChEBI" id="CHEBI:58053"/>
        <note>ligand shared between dimeric partners</note>
    </ligand>
</feature>
<dbReference type="Gene3D" id="1.10.300.10">
    <property type="entry name" value="Adenylosuccinate Synthetase, subunit A, domain 2"/>
    <property type="match status" value="1"/>
</dbReference>
<feature type="binding site" evidence="8">
    <location>
        <begin position="413"/>
        <end position="415"/>
    </location>
    <ligand>
        <name>GTP</name>
        <dbReference type="ChEBI" id="CHEBI:37565"/>
    </ligand>
</feature>
<dbReference type="PANTHER" id="PTHR11846">
    <property type="entry name" value="ADENYLOSUCCINATE SYNTHETASE"/>
    <property type="match status" value="1"/>
</dbReference>
<evidence type="ECO:0000256" key="6">
    <source>
        <dbReference type="ARBA" id="ARBA00022842"/>
    </source>
</evidence>
<feature type="binding site" description="in other chain" evidence="8">
    <location>
        <position position="303"/>
    </location>
    <ligand>
        <name>IMP</name>
        <dbReference type="ChEBI" id="CHEBI:58053"/>
        <note>ligand shared between dimeric partners</note>
    </ligand>
</feature>
<evidence type="ECO:0000256" key="2">
    <source>
        <dbReference type="ARBA" id="ARBA00022598"/>
    </source>
</evidence>
<evidence type="ECO:0000256" key="4">
    <source>
        <dbReference type="ARBA" id="ARBA00022741"/>
    </source>
</evidence>
<dbReference type="GO" id="GO:0004019">
    <property type="term" value="F:adenylosuccinate synthase activity"/>
    <property type="evidence" value="ECO:0007669"/>
    <property type="project" value="UniProtKB-UniRule"/>
</dbReference>
<reference evidence="12" key="1">
    <citation type="journal article" date="2018" name="Science">
        <title>A primordial and reversible TCA cycle in a facultatively chemolithoautotrophic thermophile.</title>
        <authorList>
            <person name="Nunoura T."/>
            <person name="Chikaraishi Y."/>
            <person name="Izaki R."/>
            <person name="Suwa T."/>
            <person name="Sato T."/>
            <person name="Harada T."/>
            <person name="Mori K."/>
            <person name="Kato Y."/>
            <person name="Miyazaki M."/>
            <person name="Shimamura S."/>
            <person name="Yanagawa K."/>
            <person name="Shuto A."/>
            <person name="Ohkouchi N."/>
            <person name="Fujita N."/>
            <person name="Takaki Y."/>
            <person name="Atomi H."/>
            <person name="Takai K."/>
        </authorList>
    </citation>
    <scope>NUCLEOTIDE SEQUENCE [LARGE SCALE GENOMIC DNA]</scope>
    <source>
        <strain evidence="12">DSM 17441 / JCM 13301 / NBRC 103674 / ABI70S6</strain>
    </source>
</reference>
<evidence type="ECO:0000256" key="8">
    <source>
        <dbReference type="HAMAP-Rule" id="MF_00011"/>
    </source>
</evidence>
<dbReference type="GO" id="GO:0005525">
    <property type="term" value="F:GTP binding"/>
    <property type="evidence" value="ECO:0007669"/>
    <property type="project" value="UniProtKB-UniRule"/>
</dbReference>
<dbReference type="Gene3D" id="3.90.170.10">
    <property type="entry name" value="Adenylosuccinate Synthetase, subunit A, domain 3"/>
    <property type="match status" value="1"/>
</dbReference>
<dbReference type="SMART" id="SM00788">
    <property type="entry name" value="Adenylsucc_synt"/>
    <property type="match status" value="1"/>
</dbReference>
<comment type="function">
    <text evidence="8">Plays an important role in the de novo pathway of purine nucleotide biosynthesis. Catalyzes the first committed step in the biosynthesis of AMP from IMP.</text>
</comment>